<dbReference type="EMBL" id="DUZY01000004">
    <property type="protein sequence ID" value="DAD36828.1"/>
    <property type="molecule type" value="Genomic_DNA"/>
</dbReference>
<dbReference type="AlphaFoldDB" id="A0A822Z5M4"/>
<dbReference type="Proteomes" id="UP000607653">
    <property type="component" value="Unassembled WGS sequence"/>
</dbReference>
<accession>A0A822Z5M4</accession>
<comment type="caution">
    <text evidence="1">The sequence shown here is derived from an EMBL/GenBank/DDBJ whole genome shotgun (WGS) entry which is preliminary data.</text>
</comment>
<proteinExistence type="predicted"/>
<protein>
    <submittedName>
        <fullName evidence="1">Uncharacterized protein</fullName>
    </submittedName>
</protein>
<evidence type="ECO:0000313" key="1">
    <source>
        <dbReference type="EMBL" id="DAD36828.1"/>
    </source>
</evidence>
<sequence>MQVLACIGQVMACAYAKVPLAQASGLMLVYFKIDSSFSFINL</sequence>
<organism evidence="1 2">
    <name type="scientific">Nelumbo nucifera</name>
    <name type="common">Sacred lotus</name>
    <dbReference type="NCBI Taxonomy" id="4432"/>
    <lineage>
        <taxon>Eukaryota</taxon>
        <taxon>Viridiplantae</taxon>
        <taxon>Streptophyta</taxon>
        <taxon>Embryophyta</taxon>
        <taxon>Tracheophyta</taxon>
        <taxon>Spermatophyta</taxon>
        <taxon>Magnoliopsida</taxon>
        <taxon>Proteales</taxon>
        <taxon>Nelumbonaceae</taxon>
        <taxon>Nelumbo</taxon>
    </lineage>
</organism>
<gene>
    <name evidence="1" type="ORF">HUJ06_007469</name>
</gene>
<reference evidence="1 2" key="1">
    <citation type="journal article" date="2020" name="Mol. Biol. Evol.">
        <title>Distinct Expression and Methylation Patterns for Genes with Different Fates following a Single Whole-Genome Duplication in Flowering Plants.</title>
        <authorList>
            <person name="Shi T."/>
            <person name="Rahmani R.S."/>
            <person name="Gugger P.F."/>
            <person name="Wang M."/>
            <person name="Li H."/>
            <person name="Zhang Y."/>
            <person name="Li Z."/>
            <person name="Wang Q."/>
            <person name="Van de Peer Y."/>
            <person name="Marchal K."/>
            <person name="Chen J."/>
        </authorList>
    </citation>
    <scope>NUCLEOTIDE SEQUENCE [LARGE SCALE GENOMIC DNA]</scope>
    <source>
        <tissue evidence="1">Leaf</tissue>
    </source>
</reference>
<name>A0A822Z5M4_NELNU</name>
<keyword evidence="2" id="KW-1185">Reference proteome</keyword>
<evidence type="ECO:0000313" key="2">
    <source>
        <dbReference type="Proteomes" id="UP000607653"/>
    </source>
</evidence>